<dbReference type="Proteomes" id="UP000092659">
    <property type="component" value="Chromosome"/>
</dbReference>
<gene>
    <name evidence="2" type="ORF">AVL59_40735</name>
</gene>
<dbReference type="KEGG" id="sgs:AVL59_40735"/>
<feature type="region of interest" description="Disordered" evidence="1">
    <location>
        <begin position="191"/>
        <end position="217"/>
    </location>
</feature>
<evidence type="ECO:0000313" key="3">
    <source>
        <dbReference type="Proteomes" id="UP000092659"/>
    </source>
</evidence>
<dbReference type="EMBL" id="CP016279">
    <property type="protein sequence ID" value="ANP57099.1"/>
    <property type="molecule type" value="Genomic_DNA"/>
</dbReference>
<accession>A0A1B1BEA2</accession>
<proteinExistence type="predicted"/>
<evidence type="ECO:0000313" key="2">
    <source>
        <dbReference type="EMBL" id="ANP57099.1"/>
    </source>
</evidence>
<dbReference type="AlphaFoldDB" id="A0A1B1BEA2"/>
<protein>
    <submittedName>
        <fullName evidence="2">Uncharacterized protein</fullName>
    </submittedName>
</protein>
<dbReference type="OrthoDB" id="3541931at2"/>
<organism evidence="2 3">
    <name type="scientific">Streptomyces griseochromogenes</name>
    <dbReference type="NCBI Taxonomy" id="68214"/>
    <lineage>
        <taxon>Bacteria</taxon>
        <taxon>Bacillati</taxon>
        <taxon>Actinomycetota</taxon>
        <taxon>Actinomycetes</taxon>
        <taxon>Kitasatosporales</taxon>
        <taxon>Streptomycetaceae</taxon>
        <taxon>Streptomyces</taxon>
    </lineage>
</organism>
<sequence length="217" mass="23778">MKDLRAEYRERVNGAVWVQVTYATHYGIKVAGCGGKEKPATARVRLPEPLGKEDLIVDHYTHFTRDRAKPPALRLCGKLGCDPAPTGCTPDSYDQALMAVDAPKHAYRDSERCDGRWLVLDFSWRTGPACDDTSNPACSSALGDRWFYRAGKSGWVPVFGGVRGGCKDVQRKEPRFPTALCESLAPLPARLHPAYPPPSASPSGHRGAQDARSRTGR</sequence>
<feature type="compositionally biased region" description="Basic and acidic residues" evidence="1">
    <location>
        <begin position="207"/>
        <end position="217"/>
    </location>
</feature>
<reference evidence="2 3" key="1">
    <citation type="submission" date="2016-06" db="EMBL/GenBank/DDBJ databases">
        <title>Complete genome sequence of Streptomyces griseochromogenes ATCC 14511, the Blasticidin S producer.</title>
        <authorList>
            <person name="Wu L."/>
        </authorList>
    </citation>
    <scope>NUCLEOTIDE SEQUENCE [LARGE SCALE GENOMIC DNA]</scope>
    <source>
        <strain evidence="2 3">ATCC 14511</strain>
    </source>
</reference>
<evidence type="ECO:0000256" key="1">
    <source>
        <dbReference type="SAM" id="MobiDB-lite"/>
    </source>
</evidence>
<name>A0A1B1BEA2_9ACTN</name>